<gene>
    <name evidence="1" type="ORF">GSB_152666</name>
</gene>
<proteinExistence type="predicted"/>
<accession>V6TWE6</accession>
<protein>
    <submittedName>
        <fullName evidence="1">Putative exopolyphosphatase</fullName>
    </submittedName>
</protein>
<evidence type="ECO:0000313" key="2">
    <source>
        <dbReference type="Proteomes" id="UP000018040"/>
    </source>
</evidence>
<reference evidence="1 2" key="2">
    <citation type="journal article" date="2013" name="Genome Biol. Evol.">
        <title>Genome sequencing of Giardia lamblia genotypes A2 and B isolates (DH and GS) and comparative analysis with the genomes of genotypes A1 and E (WB and Pig).</title>
        <authorList>
            <person name="Adam R.D."/>
            <person name="Dahlstrom E.W."/>
            <person name="Martens C.A."/>
            <person name="Bruno D.P."/>
            <person name="Barbian K.D."/>
            <person name="Ricklefs S.M."/>
            <person name="Hernandez M.M."/>
            <person name="Narla N.P."/>
            <person name="Patel R.B."/>
            <person name="Porcella S.F."/>
            <person name="Nash T.E."/>
        </authorList>
    </citation>
    <scope>NUCLEOTIDE SEQUENCE [LARGE SCALE GENOMIC DNA]</scope>
    <source>
        <strain evidence="1 2">GS</strain>
    </source>
</reference>
<dbReference type="Proteomes" id="UP000018040">
    <property type="component" value="Unassembled WGS sequence"/>
</dbReference>
<sequence>VGVKTLGEEIIIASALHTLYCEPLDMQLSGSKQPAVNLDPE</sequence>
<evidence type="ECO:0000313" key="1">
    <source>
        <dbReference type="EMBL" id="ESU43071.1"/>
    </source>
</evidence>
<reference evidence="2" key="1">
    <citation type="submission" date="2012-02" db="EMBL/GenBank/DDBJ databases">
        <title>Genome sequencing of Giardia lamblia Genotypes A2 and B isolates (DH and GS) and comparative analysis with the genomes of Genotypes A1 and E (WB and Pig).</title>
        <authorList>
            <person name="Adam R."/>
            <person name="Dahlstrom E."/>
            <person name="Martens C."/>
            <person name="Bruno D."/>
            <person name="Barbian K."/>
            <person name="Porcella S.F."/>
            <person name="Nash T."/>
        </authorList>
    </citation>
    <scope>NUCLEOTIDE SEQUENCE</scope>
    <source>
        <strain evidence="2">GS</strain>
    </source>
</reference>
<name>V6TWE6_GIAIN</name>
<dbReference type="EMBL" id="AHHH01000060">
    <property type="protein sequence ID" value="ESU43071.1"/>
    <property type="molecule type" value="Genomic_DNA"/>
</dbReference>
<dbReference type="AlphaFoldDB" id="V6TWE6"/>
<organism evidence="1 2">
    <name type="scientific">Giardia intestinalis</name>
    <name type="common">Giardia lamblia</name>
    <dbReference type="NCBI Taxonomy" id="5741"/>
    <lineage>
        <taxon>Eukaryota</taxon>
        <taxon>Metamonada</taxon>
        <taxon>Diplomonadida</taxon>
        <taxon>Hexamitidae</taxon>
        <taxon>Giardiinae</taxon>
        <taxon>Giardia</taxon>
    </lineage>
</organism>
<comment type="caution">
    <text evidence="1">The sequence shown here is derived from an EMBL/GenBank/DDBJ whole genome shotgun (WGS) entry which is preliminary data.</text>
</comment>
<feature type="non-terminal residue" evidence="1">
    <location>
        <position position="1"/>
    </location>
</feature>